<dbReference type="EMBL" id="JNBR01001383">
    <property type="protein sequence ID" value="OQR88334.1"/>
    <property type="molecule type" value="Genomic_DNA"/>
</dbReference>
<sequence>MKRSSSTCIKRSFSCMDLAGLECEATEMHPRKRISQIRYRSLSAADLARKARLDTWVSELYENQPSDDLTSLLGGFEPTTTNMKDAGLQLELLDFWQHPWLHDAATPEATPRLC</sequence>
<keyword evidence="2" id="KW-1185">Reference proteome</keyword>
<protein>
    <submittedName>
        <fullName evidence="1">Uncharacterized protein</fullName>
    </submittedName>
</protein>
<dbReference type="Proteomes" id="UP000243579">
    <property type="component" value="Unassembled WGS sequence"/>
</dbReference>
<gene>
    <name evidence="1" type="ORF">ACHHYP_06870</name>
</gene>
<accession>A0A1V9YRD0</accession>
<comment type="caution">
    <text evidence="1">The sequence shown here is derived from an EMBL/GenBank/DDBJ whole genome shotgun (WGS) entry which is preliminary data.</text>
</comment>
<dbReference type="AlphaFoldDB" id="A0A1V9YRD0"/>
<evidence type="ECO:0000313" key="1">
    <source>
        <dbReference type="EMBL" id="OQR88334.1"/>
    </source>
</evidence>
<proteinExistence type="predicted"/>
<reference evidence="1 2" key="1">
    <citation type="journal article" date="2014" name="Genome Biol. Evol.">
        <title>The secreted proteins of Achlya hypogyna and Thraustotheca clavata identify the ancestral oomycete secretome and reveal gene acquisitions by horizontal gene transfer.</title>
        <authorList>
            <person name="Misner I."/>
            <person name="Blouin N."/>
            <person name="Leonard G."/>
            <person name="Richards T.A."/>
            <person name="Lane C.E."/>
        </authorList>
    </citation>
    <scope>NUCLEOTIDE SEQUENCE [LARGE SCALE GENOMIC DNA]</scope>
    <source>
        <strain evidence="1 2">ATCC 48635</strain>
    </source>
</reference>
<organism evidence="1 2">
    <name type="scientific">Achlya hypogyna</name>
    <name type="common">Oomycete</name>
    <name type="synonym">Protoachlya hypogyna</name>
    <dbReference type="NCBI Taxonomy" id="1202772"/>
    <lineage>
        <taxon>Eukaryota</taxon>
        <taxon>Sar</taxon>
        <taxon>Stramenopiles</taxon>
        <taxon>Oomycota</taxon>
        <taxon>Saprolegniomycetes</taxon>
        <taxon>Saprolegniales</taxon>
        <taxon>Achlyaceae</taxon>
        <taxon>Achlya</taxon>
    </lineage>
</organism>
<dbReference type="OrthoDB" id="62575at2759"/>
<name>A0A1V9YRD0_ACHHY</name>
<evidence type="ECO:0000313" key="2">
    <source>
        <dbReference type="Proteomes" id="UP000243579"/>
    </source>
</evidence>